<dbReference type="Proteomes" id="UP000092578">
    <property type="component" value="Unassembled WGS sequence"/>
</dbReference>
<reference evidence="2" key="1">
    <citation type="submission" date="2016-05" db="EMBL/GenBank/DDBJ databases">
        <authorList>
            <person name="Liu B."/>
            <person name="Wang J."/>
            <person name="Zhu Y."/>
            <person name="Liu G."/>
            <person name="Chen Q."/>
            <person name="Chen Z."/>
            <person name="Lan J."/>
            <person name="Che J."/>
            <person name="Ge C."/>
            <person name="Shi H."/>
            <person name="Pan Z."/>
            <person name="Liu X."/>
        </authorList>
    </citation>
    <scope>NUCLEOTIDE SEQUENCE [LARGE SCALE GENOMIC DNA]</scope>
    <source>
        <strain evidence="2">FJAT-27215</strain>
    </source>
</reference>
<evidence type="ECO:0000313" key="2">
    <source>
        <dbReference type="Proteomes" id="UP000092578"/>
    </source>
</evidence>
<organism evidence="1 2">
    <name type="scientific">Pseudobacillus wudalianchiensis</name>
    <dbReference type="NCBI Taxonomy" id="1743143"/>
    <lineage>
        <taxon>Bacteria</taxon>
        <taxon>Bacillati</taxon>
        <taxon>Bacillota</taxon>
        <taxon>Bacilli</taxon>
        <taxon>Bacillales</taxon>
        <taxon>Bacillaceae</taxon>
        <taxon>Pseudobacillus</taxon>
    </lineage>
</organism>
<protein>
    <submittedName>
        <fullName evidence="1">Uncharacterized protein</fullName>
    </submittedName>
</protein>
<dbReference type="AlphaFoldDB" id="A0A1B9AE32"/>
<sequence length="68" mass="7243">MKELVEAGHRSICIAQEIPMKLKVEKKPGKLPALKNIVGNFILTNVSRLIGTILGSGLGVVSANYAVL</sequence>
<dbReference type="EMBL" id="MAYT01000030">
    <property type="protein sequence ID" value="OCA82088.1"/>
    <property type="molecule type" value="Genomic_DNA"/>
</dbReference>
<name>A0A1B9AE32_9BACI</name>
<evidence type="ECO:0000313" key="1">
    <source>
        <dbReference type="EMBL" id="OCA82088.1"/>
    </source>
</evidence>
<comment type="caution">
    <text evidence="1">The sequence shown here is derived from an EMBL/GenBank/DDBJ whole genome shotgun (WGS) entry which is preliminary data.</text>
</comment>
<dbReference type="RefSeq" id="WP_065411980.1">
    <property type="nucleotide sequence ID" value="NZ_MAYT01000030.1"/>
</dbReference>
<accession>A0A1B9AE32</accession>
<keyword evidence="2" id="KW-1185">Reference proteome</keyword>
<gene>
    <name evidence="1" type="ORF">A8F95_15425</name>
</gene>
<proteinExistence type="predicted"/>